<feature type="domain" description="Pentatricopeptide repeat-containing protein-mitochondrial" evidence="4">
    <location>
        <begin position="152"/>
        <end position="271"/>
    </location>
</feature>
<dbReference type="InterPro" id="IPR002885">
    <property type="entry name" value="PPR_rpt"/>
</dbReference>
<feature type="repeat" description="PPR" evidence="2">
    <location>
        <begin position="138"/>
        <end position="173"/>
    </location>
</feature>
<dbReference type="GO" id="GO:0048316">
    <property type="term" value="P:seed development"/>
    <property type="evidence" value="ECO:0007669"/>
    <property type="project" value="UniProtKB-ARBA"/>
</dbReference>
<dbReference type="EMBL" id="KZ305031">
    <property type="protein sequence ID" value="PIA47102.1"/>
    <property type="molecule type" value="Genomic_DNA"/>
</dbReference>
<feature type="repeat" description="PPR" evidence="2">
    <location>
        <begin position="500"/>
        <end position="534"/>
    </location>
</feature>
<dbReference type="STRING" id="218851.A0A2G5DUB4"/>
<feature type="repeat" description="PPR" evidence="2">
    <location>
        <begin position="394"/>
        <end position="428"/>
    </location>
</feature>
<feature type="region of interest" description="Disordered" evidence="3">
    <location>
        <begin position="564"/>
        <end position="655"/>
    </location>
</feature>
<feature type="region of interest" description="Disordered" evidence="3">
    <location>
        <begin position="62"/>
        <end position="101"/>
    </location>
</feature>
<evidence type="ECO:0000313" key="5">
    <source>
        <dbReference type="EMBL" id="PIA47102.1"/>
    </source>
</evidence>
<reference evidence="5 6" key="1">
    <citation type="submission" date="2017-09" db="EMBL/GenBank/DDBJ databases">
        <title>WGS assembly of Aquilegia coerulea Goldsmith.</title>
        <authorList>
            <person name="Hodges S."/>
            <person name="Kramer E."/>
            <person name="Nordborg M."/>
            <person name="Tomkins J."/>
            <person name="Borevitz J."/>
            <person name="Derieg N."/>
            <person name="Yan J."/>
            <person name="Mihaltcheva S."/>
            <person name="Hayes R.D."/>
            <person name="Rokhsar D."/>
        </authorList>
    </citation>
    <scope>NUCLEOTIDE SEQUENCE [LARGE SCALE GENOMIC DNA]</scope>
    <source>
        <strain evidence="6">cv. Goldsmith</strain>
    </source>
</reference>
<dbReference type="Pfam" id="PF01535">
    <property type="entry name" value="PPR"/>
    <property type="match status" value="1"/>
</dbReference>
<feature type="repeat" description="PPR" evidence="2">
    <location>
        <begin position="355"/>
        <end position="390"/>
    </location>
</feature>
<dbReference type="Gene3D" id="1.25.40.10">
    <property type="entry name" value="Tetratricopeptide repeat domain"/>
    <property type="match status" value="4"/>
</dbReference>
<protein>
    <recommendedName>
        <fullName evidence="4">Pentatricopeptide repeat-containing protein-mitochondrial domain-containing protein</fullName>
    </recommendedName>
</protein>
<organism evidence="5 6">
    <name type="scientific">Aquilegia coerulea</name>
    <name type="common">Rocky mountain columbine</name>
    <dbReference type="NCBI Taxonomy" id="218851"/>
    <lineage>
        <taxon>Eukaryota</taxon>
        <taxon>Viridiplantae</taxon>
        <taxon>Streptophyta</taxon>
        <taxon>Embryophyta</taxon>
        <taxon>Tracheophyta</taxon>
        <taxon>Spermatophyta</taxon>
        <taxon>Magnoliopsida</taxon>
        <taxon>Ranunculales</taxon>
        <taxon>Ranunculaceae</taxon>
        <taxon>Thalictroideae</taxon>
        <taxon>Aquilegia</taxon>
    </lineage>
</organism>
<dbReference type="FunFam" id="1.25.40.10:FF:000922">
    <property type="entry name" value="Pentatricopeptide repeat-containing protein"/>
    <property type="match status" value="1"/>
</dbReference>
<evidence type="ECO:0000256" key="3">
    <source>
        <dbReference type="SAM" id="MobiDB-lite"/>
    </source>
</evidence>
<evidence type="ECO:0000313" key="6">
    <source>
        <dbReference type="Proteomes" id="UP000230069"/>
    </source>
</evidence>
<feature type="repeat" description="PPR" evidence="2">
    <location>
        <begin position="174"/>
        <end position="204"/>
    </location>
</feature>
<sequence length="655" mass="73369">MAIYRFLLQSFRRSTTSISHFSTTTTTAAAVAVTTNMLDNLTTASTIPIYKPTPAEICAEARRKKKREMRIQPPLHSLQRDHNTPRPPKDPRLPDTTSNLVGPRLNLHNRVQALIRGGDLDGASDTARRAVFSKCRPTVFTCNAVIASMYRAGRYEDAIKLFQYFFNQSNIVPNIVSYNNLINTYCDIGLVDVALDVYRHILDNAPFNPSYVSYKHLTKGLIDANRISDAVDLLREMLDKGHGADSHVYNNIISGFLNLGNLERANELFDELRERCIVYDGVVNATFMDWFFKKGMEKEAMESYHDYLDRKYTMIPATGNVLLEVLLRHGKSAEANALFVSMLNRHKTPSFQAVNSETYNIMVNECFRLGKVSEAIAVFRQIGTEPGSKPFHMDMAGYNNLIGKLCENGVIEEAEKLFEEMQMKSVILDYNTYRFIIEAYFKGERVDDALRLFKKFVFESKIKANPRFFNMVFGELLNNGKIEEATGILDLMGDGEVKPDPTTYELVISKLCKEGRLDQAKRLLGQMIRNRIGVTPALRSSVDEAFDKEGRIDEIERLFGRPHQAMQGSFPHPPPSATAFPRAAPSPPAEFSRPTPSPTAFTQSSTGFTHRPPSPGGFAHQPPSPAEFAHQPEGDAHSPPSPAGFGHAAPSSHPF</sequence>
<feature type="repeat" description="PPR" evidence="2">
    <location>
        <begin position="245"/>
        <end position="279"/>
    </location>
</feature>
<gene>
    <name evidence="5" type="ORF">AQUCO_01400064v1</name>
</gene>
<dbReference type="Proteomes" id="UP000230069">
    <property type="component" value="Unassembled WGS sequence"/>
</dbReference>
<dbReference type="Pfam" id="PF12854">
    <property type="entry name" value="PPR_1"/>
    <property type="match status" value="1"/>
</dbReference>
<dbReference type="NCBIfam" id="TIGR00756">
    <property type="entry name" value="PPR"/>
    <property type="match status" value="6"/>
</dbReference>
<feature type="compositionally biased region" description="Basic and acidic residues" evidence="3">
    <location>
        <begin position="78"/>
        <end position="93"/>
    </location>
</feature>
<dbReference type="InParanoid" id="A0A2G5DUB4"/>
<name>A0A2G5DUB4_AQUCA</name>
<dbReference type="InterPro" id="IPR052308">
    <property type="entry name" value="PPR_domain-containing"/>
</dbReference>
<keyword evidence="1" id="KW-0677">Repeat</keyword>
<dbReference type="InterPro" id="IPR057027">
    <property type="entry name" value="TPR_mt"/>
</dbReference>
<dbReference type="PANTHER" id="PTHR47937">
    <property type="entry name" value="PLASTID TRANSCRIPTIONALLY ACTIVE CHROMOSOME 2-LIKE PROTEIN"/>
    <property type="match status" value="1"/>
</dbReference>
<evidence type="ECO:0000259" key="4">
    <source>
        <dbReference type="Pfam" id="PF23276"/>
    </source>
</evidence>
<dbReference type="Pfam" id="PF23276">
    <property type="entry name" value="TPR_24"/>
    <property type="match status" value="1"/>
</dbReference>
<feature type="compositionally biased region" description="Polar residues" evidence="3">
    <location>
        <begin position="598"/>
        <end position="608"/>
    </location>
</feature>
<dbReference type="OrthoDB" id="185373at2759"/>
<dbReference type="Pfam" id="PF13041">
    <property type="entry name" value="PPR_2"/>
    <property type="match status" value="1"/>
</dbReference>
<evidence type="ECO:0000256" key="1">
    <source>
        <dbReference type="ARBA" id="ARBA00022737"/>
    </source>
</evidence>
<dbReference type="SUPFAM" id="SSF81901">
    <property type="entry name" value="HCP-like"/>
    <property type="match status" value="1"/>
</dbReference>
<accession>A0A2G5DUB4</accession>
<proteinExistence type="predicted"/>
<dbReference type="AlphaFoldDB" id="A0A2G5DUB4"/>
<evidence type="ECO:0000256" key="2">
    <source>
        <dbReference type="PROSITE-ProRule" id="PRU00708"/>
    </source>
</evidence>
<dbReference type="InterPro" id="IPR011990">
    <property type="entry name" value="TPR-like_helical_dom_sf"/>
</dbReference>
<dbReference type="PROSITE" id="PS51375">
    <property type="entry name" value="PPR"/>
    <property type="match status" value="6"/>
</dbReference>
<dbReference type="PANTHER" id="PTHR47937:SF2">
    <property type="entry name" value="PENTATRICOPEPTIDE (PPR) REPEAT-CONTAINING PROTEIN, PF01535'-RELATED"/>
    <property type="match status" value="1"/>
</dbReference>
<keyword evidence="6" id="KW-1185">Reference proteome</keyword>